<keyword evidence="3" id="KW-1185">Reference proteome</keyword>
<proteinExistence type="predicted"/>
<dbReference type="EMBL" id="JARVKF010000342">
    <property type="protein sequence ID" value="KAK9418914.1"/>
    <property type="molecule type" value="Genomic_DNA"/>
</dbReference>
<feature type="signal peptide" evidence="1">
    <location>
        <begin position="1"/>
        <end position="18"/>
    </location>
</feature>
<accession>A0ABR2UWH9</accession>
<organism evidence="2 3">
    <name type="scientific">Seiridium unicorne</name>
    <dbReference type="NCBI Taxonomy" id="138068"/>
    <lineage>
        <taxon>Eukaryota</taxon>
        <taxon>Fungi</taxon>
        <taxon>Dikarya</taxon>
        <taxon>Ascomycota</taxon>
        <taxon>Pezizomycotina</taxon>
        <taxon>Sordariomycetes</taxon>
        <taxon>Xylariomycetidae</taxon>
        <taxon>Amphisphaeriales</taxon>
        <taxon>Sporocadaceae</taxon>
        <taxon>Seiridium</taxon>
    </lineage>
</organism>
<protein>
    <submittedName>
        <fullName evidence="2">Uncharacterized protein</fullName>
    </submittedName>
</protein>
<feature type="chain" id="PRO_5046303362" evidence="1">
    <location>
        <begin position="19"/>
        <end position="243"/>
    </location>
</feature>
<sequence>MKLSLAIASLGCLGSTLASPLMVPLSHNQTASLPAVNTVQVTNVNSNFRNAQSSKHAQVARALPPSRQDMEKEVLSILKSAKAKGNARACEQISDRDFVRNLDRNLSFAKRGSETWTETLRRLVKYQAVHETVAEVFPDDIVDVIRSIDTSLMNDGALIGPEQRTQKALEPILDGICTSPNGRGIPKISPRIEEIVDVVHVGLSAAAKPAECICEGIPGQLRAIAKATWIPENMDWTCFCLVQ</sequence>
<dbReference type="Proteomes" id="UP001408356">
    <property type="component" value="Unassembled WGS sequence"/>
</dbReference>
<evidence type="ECO:0000313" key="3">
    <source>
        <dbReference type="Proteomes" id="UP001408356"/>
    </source>
</evidence>
<gene>
    <name evidence="2" type="ORF">SUNI508_07686</name>
</gene>
<comment type="caution">
    <text evidence="2">The sequence shown here is derived from an EMBL/GenBank/DDBJ whole genome shotgun (WGS) entry which is preliminary data.</text>
</comment>
<evidence type="ECO:0000256" key="1">
    <source>
        <dbReference type="SAM" id="SignalP"/>
    </source>
</evidence>
<reference evidence="2 3" key="1">
    <citation type="journal article" date="2024" name="J. Plant Pathol.">
        <title>Sequence and assembly of the genome of Seiridium unicorne, isolate CBS 538.82, causal agent of cypress canker disease.</title>
        <authorList>
            <person name="Scali E."/>
            <person name="Rocca G.D."/>
            <person name="Danti R."/>
            <person name="Garbelotto M."/>
            <person name="Barberini S."/>
            <person name="Baroncelli R."/>
            <person name="Emiliani G."/>
        </authorList>
    </citation>
    <scope>NUCLEOTIDE SEQUENCE [LARGE SCALE GENOMIC DNA]</scope>
    <source>
        <strain evidence="2 3">BM-138-508</strain>
    </source>
</reference>
<keyword evidence="1" id="KW-0732">Signal</keyword>
<name>A0ABR2UWH9_9PEZI</name>
<evidence type="ECO:0000313" key="2">
    <source>
        <dbReference type="EMBL" id="KAK9418914.1"/>
    </source>
</evidence>